<accession>S0JI17</accession>
<dbReference type="eggNOG" id="ENOG5032Y2X">
    <property type="taxonomic scope" value="Bacteria"/>
</dbReference>
<keyword evidence="4" id="KW-1185">Reference proteome</keyword>
<keyword evidence="1" id="KW-0732">Signal</keyword>
<dbReference type="OrthoDB" id="2870483at2"/>
<evidence type="ECO:0000256" key="1">
    <source>
        <dbReference type="SAM" id="SignalP"/>
    </source>
</evidence>
<gene>
    <name evidence="3" type="ORF">OMQ_01692</name>
</gene>
<dbReference type="STRING" id="41997.RV16_GL000614"/>
<dbReference type="HOGENOM" id="CLU_111954_1_0_9"/>
<feature type="domain" description="Transcobalamin-like C-terminal" evidence="2">
    <location>
        <begin position="68"/>
        <end position="134"/>
    </location>
</feature>
<dbReference type="InterPro" id="IPR027954">
    <property type="entry name" value="Transcobalamin-like_C"/>
</dbReference>
<comment type="caution">
    <text evidence="3">The sequence shown here is derived from an EMBL/GenBank/DDBJ whole genome shotgun (WGS) entry which is preliminary data.</text>
</comment>
<dbReference type="AlphaFoldDB" id="S0JI17"/>
<dbReference type="Gene3D" id="2.170.130.30">
    <property type="match status" value="1"/>
</dbReference>
<evidence type="ECO:0000313" key="4">
    <source>
        <dbReference type="Proteomes" id="UP000014136"/>
    </source>
</evidence>
<evidence type="ECO:0000259" key="2">
    <source>
        <dbReference type="Pfam" id="PF14478"/>
    </source>
</evidence>
<organism evidence="3 4">
    <name type="scientific">Enterococcus saccharolyticus subsp. saccharolyticus ATCC 43076</name>
    <dbReference type="NCBI Taxonomy" id="1139996"/>
    <lineage>
        <taxon>Bacteria</taxon>
        <taxon>Bacillati</taxon>
        <taxon>Bacillota</taxon>
        <taxon>Bacilli</taxon>
        <taxon>Lactobacillales</taxon>
        <taxon>Enterococcaceae</taxon>
        <taxon>Enterococcus</taxon>
    </lineage>
</organism>
<feature type="chain" id="PRO_5039417583" description="Transcobalamin-like C-terminal domain-containing protein" evidence="1">
    <location>
        <begin position="19"/>
        <end position="135"/>
    </location>
</feature>
<sequence length="135" mass="15042">MKKSLISLVLLVSLVGFAGCTTANETSTTTTKSTTIQSQSKENEISLTISLVKEEEVVEEKAVTVEEGSNLMDAMKANFEMQEENGMITSIEGIEQNTKDNYFWTYTINDEMIMTGANETELHEGDKVVFTYSKF</sequence>
<dbReference type="EMBL" id="AHYT01000008">
    <property type="protein sequence ID" value="EOT28180.1"/>
    <property type="molecule type" value="Genomic_DNA"/>
</dbReference>
<evidence type="ECO:0000313" key="3">
    <source>
        <dbReference type="EMBL" id="EOT28180.1"/>
    </source>
</evidence>
<dbReference type="Proteomes" id="UP000014136">
    <property type="component" value="Unassembled WGS sequence"/>
</dbReference>
<dbReference type="PROSITE" id="PS51257">
    <property type="entry name" value="PROKAR_LIPOPROTEIN"/>
    <property type="match status" value="1"/>
</dbReference>
<dbReference type="PATRIC" id="fig|1139996.3.peg.1680"/>
<protein>
    <recommendedName>
        <fullName evidence="2">Transcobalamin-like C-terminal domain-containing protein</fullName>
    </recommendedName>
</protein>
<feature type="signal peptide" evidence="1">
    <location>
        <begin position="1"/>
        <end position="18"/>
    </location>
</feature>
<dbReference type="Pfam" id="PF14478">
    <property type="entry name" value="DUF4430"/>
    <property type="match status" value="1"/>
</dbReference>
<proteinExistence type="predicted"/>
<dbReference type="RefSeq" id="WP_016175481.1">
    <property type="nucleotide sequence ID" value="NZ_KE136389.1"/>
</dbReference>
<name>S0JI17_9ENTE</name>
<reference evidence="3 4" key="1">
    <citation type="submission" date="2013-03" db="EMBL/GenBank/DDBJ databases">
        <title>The Genome Sequence of Enterococcus saccharolyticus ATCC_43076 (Illumina only assembly).</title>
        <authorList>
            <consortium name="The Broad Institute Genomics Platform"/>
            <consortium name="The Broad Institute Genome Sequencing Center for Infectious Disease"/>
            <person name="Earl A."/>
            <person name="Russ C."/>
            <person name="Gilmore M."/>
            <person name="Surin D."/>
            <person name="Walker B."/>
            <person name="Young S."/>
            <person name="Zeng Q."/>
            <person name="Gargeya S."/>
            <person name="Fitzgerald M."/>
            <person name="Haas B."/>
            <person name="Abouelleil A."/>
            <person name="Allen A.W."/>
            <person name="Alvarado L."/>
            <person name="Arachchi H.M."/>
            <person name="Berlin A.M."/>
            <person name="Chapman S.B."/>
            <person name="Gainer-Dewar J."/>
            <person name="Goldberg J."/>
            <person name="Griggs A."/>
            <person name="Gujja S."/>
            <person name="Hansen M."/>
            <person name="Howarth C."/>
            <person name="Imamovic A."/>
            <person name="Ireland A."/>
            <person name="Larimer J."/>
            <person name="McCowan C."/>
            <person name="Murphy C."/>
            <person name="Pearson M."/>
            <person name="Poon T.W."/>
            <person name="Priest M."/>
            <person name="Roberts A."/>
            <person name="Saif S."/>
            <person name="Shea T."/>
            <person name="Sisk P."/>
            <person name="Sykes S."/>
            <person name="Wortman J."/>
            <person name="Nusbaum C."/>
            <person name="Birren B."/>
        </authorList>
    </citation>
    <scope>NUCLEOTIDE SEQUENCE [LARGE SCALE GENOMIC DNA]</scope>
    <source>
        <strain evidence="3 4">ATCC 43076</strain>
    </source>
</reference>